<gene>
    <name evidence="1" type="ORF">LCGC14_2926110</name>
</gene>
<organism evidence="1">
    <name type="scientific">marine sediment metagenome</name>
    <dbReference type="NCBI Taxonomy" id="412755"/>
    <lineage>
        <taxon>unclassified sequences</taxon>
        <taxon>metagenomes</taxon>
        <taxon>ecological metagenomes</taxon>
    </lineage>
</organism>
<protein>
    <submittedName>
        <fullName evidence="1">Uncharacterized protein</fullName>
    </submittedName>
</protein>
<sequence>MDLFLPVAACVVSAVVMASGCSQAEPFPAAGASDQGVSLSHPFLLFNRAEVPALAQRKQADKLLGECWEKLQARAAAPEAGRGWARQLEARGLLWQLTGDGKMGDSGIELMRSALE</sequence>
<dbReference type="EMBL" id="LAZR01058285">
    <property type="protein sequence ID" value="KKK70226.1"/>
    <property type="molecule type" value="Genomic_DNA"/>
</dbReference>
<comment type="caution">
    <text evidence="1">The sequence shown here is derived from an EMBL/GenBank/DDBJ whole genome shotgun (WGS) entry which is preliminary data.</text>
</comment>
<evidence type="ECO:0000313" key="1">
    <source>
        <dbReference type="EMBL" id="KKK70226.1"/>
    </source>
</evidence>
<accession>A0A0F9ADC9</accession>
<dbReference type="Gene3D" id="1.50.10.100">
    <property type="entry name" value="Chondroitin AC/alginate lyase"/>
    <property type="match status" value="1"/>
</dbReference>
<dbReference type="AlphaFoldDB" id="A0A0F9ADC9"/>
<feature type="non-terminal residue" evidence="1">
    <location>
        <position position="116"/>
    </location>
</feature>
<proteinExistence type="predicted"/>
<dbReference type="InterPro" id="IPR008929">
    <property type="entry name" value="Chondroitin_lyas"/>
</dbReference>
<name>A0A0F9ADC9_9ZZZZ</name>
<reference evidence="1" key="1">
    <citation type="journal article" date="2015" name="Nature">
        <title>Complex archaea that bridge the gap between prokaryotes and eukaryotes.</title>
        <authorList>
            <person name="Spang A."/>
            <person name="Saw J.H."/>
            <person name="Jorgensen S.L."/>
            <person name="Zaremba-Niedzwiedzka K."/>
            <person name="Martijn J."/>
            <person name="Lind A.E."/>
            <person name="van Eijk R."/>
            <person name="Schleper C."/>
            <person name="Guy L."/>
            <person name="Ettema T.J."/>
        </authorList>
    </citation>
    <scope>NUCLEOTIDE SEQUENCE</scope>
</reference>